<keyword evidence="10 11" id="KW-0998">Cell outer membrane</keyword>
<dbReference type="RefSeq" id="WP_139942180.1">
    <property type="nucleotide sequence ID" value="NZ_JBHSYP010000005.1"/>
</dbReference>
<keyword evidence="8 12" id="KW-0798">TonB box</keyword>
<evidence type="ECO:0000256" key="11">
    <source>
        <dbReference type="PROSITE-ProRule" id="PRU01360"/>
    </source>
</evidence>
<evidence type="ECO:0000256" key="1">
    <source>
        <dbReference type="ARBA" id="ARBA00004571"/>
    </source>
</evidence>
<dbReference type="AlphaFoldDB" id="A0A501PD82"/>
<evidence type="ECO:0000256" key="9">
    <source>
        <dbReference type="ARBA" id="ARBA00023136"/>
    </source>
</evidence>
<dbReference type="CDD" id="cd01347">
    <property type="entry name" value="ligand_gated_channel"/>
    <property type="match status" value="1"/>
</dbReference>
<keyword evidence="7" id="KW-0406">Ion transport</keyword>
<dbReference type="InterPro" id="IPR000531">
    <property type="entry name" value="Beta-barrel_TonB"/>
</dbReference>
<feature type="domain" description="TonB-dependent receptor-like beta-barrel" evidence="14">
    <location>
        <begin position="302"/>
        <end position="728"/>
    </location>
</feature>
<keyword evidence="5 11" id="KW-0812">Transmembrane</keyword>
<comment type="subcellular location">
    <subcellularLocation>
        <location evidence="1 11">Cell outer membrane</location>
        <topology evidence="1 11">Multi-pass membrane protein</topology>
    </subcellularLocation>
</comment>
<evidence type="ECO:0000259" key="15">
    <source>
        <dbReference type="Pfam" id="PF07715"/>
    </source>
</evidence>
<gene>
    <name evidence="16" type="ORF">FIV46_17350</name>
</gene>
<dbReference type="Gene3D" id="2.40.170.20">
    <property type="entry name" value="TonB-dependent receptor, beta-barrel domain"/>
    <property type="match status" value="1"/>
</dbReference>
<evidence type="ECO:0000256" key="4">
    <source>
        <dbReference type="ARBA" id="ARBA00022496"/>
    </source>
</evidence>
<keyword evidence="6" id="KW-0408">Iron</keyword>
<keyword evidence="16" id="KW-0675">Receptor</keyword>
<evidence type="ECO:0000259" key="14">
    <source>
        <dbReference type="Pfam" id="PF00593"/>
    </source>
</evidence>
<dbReference type="Proteomes" id="UP000319148">
    <property type="component" value="Unassembled WGS sequence"/>
</dbReference>
<keyword evidence="17" id="KW-1185">Reference proteome</keyword>
<evidence type="ECO:0000313" key="17">
    <source>
        <dbReference type="Proteomes" id="UP000319148"/>
    </source>
</evidence>
<dbReference type="Pfam" id="PF07715">
    <property type="entry name" value="Plug"/>
    <property type="match status" value="1"/>
</dbReference>
<keyword evidence="13" id="KW-0732">Signal</keyword>
<dbReference type="InterPro" id="IPR036942">
    <property type="entry name" value="Beta-barrel_TonB_sf"/>
</dbReference>
<organism evidence="16 17">
    <name type="scientific">Emcibacter nanhaiensis</name>
    <dbReference type="NCBI Taxonomy" id="1505037"/>
    <lineage>
        <taxon>Bacteria</taxon>
        <taxon>Pseudomonadati</taxon>
        <taxon>Pseudomonadota</taxon>
        <taxon>Alphaproteobacteria</taxon>
        <taxon>Emcibacterales</taxon>
        <taxon>Emcibacteraceae</taxon>
        <taxon>Emcibacter</taxon>
    </lineage>
</organism>
<evidence type="ECO:0000313" key="16">
    <source>
        <dbReference type="EMBL" id="TPD57864.1"/>
    </source>
</evidence>
<keyword evidence="2 11" id="KW-0813">Transport</keyword>
<proteinExistence type="inferred from homology"/>
<dbReference type="InterPro" id="IPR012910">
    <property type="entry name" value="Plug_dom"/>
</dbReference>
<feature type="domain" description="TonB-dependent receptor plug" evidence="15">
    <location>
        <begin position="56"/>
        <end position="166"/>
    </location>
</feature>
<dbReference type="GO" id="GO:0009279">
    <property type="term" value="C:cell outer membrane"/>
    <property type="evidence" value="ECO:0007669"/>
    <property type="project" value="UniProtKB-SubCell"/>
</dbReference>
<reference evidence="17" key="1">
    <citation type="submission" date="2019-06" db="EMBL/GenBank/DDBJ databases">
        <title>The complete genome of Emcibacter congregatus ZYLT.</title>
        <authorList>
            <person name="Zhao Z."/>
        </authorList>
    </citation>
    <scope>NUCLEOTIDE SEQUENCE [LARGE SCALE GENOMIC DNA]</scope>
    <source>
        <strain evidence="17">MCCC 1A06723</strain>
    </source>
</reference>
<keyword evidence="4" id="KW-0410">Iron transport</keyword>
<dbReference type="OrthoDB" id="7192131at2"/>
<evidence type="ECO:0000256" key="13">
    <source>
        <dbReference type="SAM" id="SignalP"/>
    </source>
</evidence>
<evidence type="ECO:0000256" key="12">
    <source>
        <dbReference type="RuleBase" id="RU003357"/>
    </source>
</evidence>
<evidence type="ECO:0000256" key="8">
    <source>
        <dbReference type="ARBA" id="ARBA00023077"/>
    </source>
</evidence>
<dbReference type="PANTHER" id="PTHR32552">
    <property type="entry name" value="FERRICHROME IRON RECEPTOR-RELATED"/>
    <property type="match status" value="1"/>
</dbReference>
<evidence type="ECO:0000256" key="3">
    <source>
        <dbReference type="ARBA" id="ARBA00022452"/>
    </source>
</evidence>
<dbReference type="SUPFAM" id="SSF56935">
    <property type="entry name" value="Porins"/>
    <property type="match status" value="1"/>
</dbReference>
<dbReference type="InterPro" id="IPR039426">
    <property type="entry name" value="TonB-dep_rcpt-like"/>
</dbReference>
<dbReference type="PANTHER" id="PTHR32552:SF81">
    <property type="entry name" value="TONB-DEPENDENT OUTER MEMBRANE RECEPTOR"/>
    <property type="match status" value="1"/>
</dbReference>
<dbReference type="PROSITE" id="PS52016">
    <property type="entry name" value="TONB_DEPENDENT_REC_3"/>
    <property type="match status" value="1"/>
</dbReference>
<keyword evidence="9 11" id="KW-0472">Membrane</keyword>
<evidence type="ECO:0000256" key="6">
    <source>
        <dbReference type="ARBA" id="ARBA00023004"/>
    </source>
</evidence>
<evidence type="ECO:0000256" key="5">
    <source>
        <dbReference type="ARBA" id="ARBA00022692"/>
    </source>
</evidence>
<dbReference type="EMBL" id="VFIY01000018">
    <property type="protein sequence ID" value="TPD57864.1"/>
    <property type="molecule type" value="Genomic_DNA"/>
</dbReference>
<evidence type="ECO:0000256" key="2">
    <source>
        <dbReference type="ARBA" id="ARBA00022448"/>
    </source>
</evidence>
<sequence length="766" mass="83140">MTSIKLNGRKHYRAGMVSLAALMALGSATSAVAQEENEVMTLEEIVVTAQFREQNLQETPLAITAVSGEMMEARSQVNIVDVAVQAPSVYFIQAGAAFGPSLGGEIRGVGQFDFNPAYEPGVGIYVDDVYYPILTGSVMDLLDLERVEILRGPQGTLTGRNSIGGAVKLVSRRPTGESQGYVSASYGSRDLIDIRGSADFTLSEGLYARVSGVHKEQKGWVDRVDYGCANPGNPEGIAALLASGGGRCNFDSLGGEGYSALRGMVNYAPDDKLNILITADVTNVDRTAAADVVTVSDFNPNMICGPTCTYANYYLPATETSAANILDPRSRFKGWGVSANIDYAISDTLQLQSITAYREFNAKWGTDDDSTADPAFGAGGWNDMSHDFFSQEIRLNGQVSEGIDFTVGAFYSDQLTTYYTIQDIRYIPGFALQFQGNDPVNADSFAVFGTVIASVTDDLTITAGVRYTEESKDYTFVRKNYDGTVSFALGSLDGVTAEYSGDQVDYRVTVDYKFTDTFMGYATISTGFKGGGVTARPFNATQALEGSFDPETLTNYELGFKAEPMENVRLNMAVFYNDYTDLQIPISDCTAYGGGPCGVVLNGGDAEFWGVEAELEAQPVDGLSINASVSYIDTKWNRVDERATSINIEDRVSSTPSWQASFGIQYEADLGDNGSITPRFDVTYIDKRFVGRGLGDPAFLPSYTLGNARLTWRNADQDLAVSLAVTNLFDEYYKTSQFSALYGFTGVSYDTLGKPREWMLNVKKDF</sequence>
<comment type="caution">
    <text evidence="16">The sequence shown here is derived from an EMBL/GenBank/DDBJ whole genome shotgun (WGS) entry which is preliminary data.</text>
</comment>
<name>A0A501PD82_9PROT</name>
<dbReference type="Pfam" id="PF00593">
    <property type="entry name" value="TonB_dep_Rec_b-barrel"/>
    <property type="match status" value="1"/>
</dbReference>
<dbReference type="GO" id="GO:0006826">
    <property type="term" value="P:iron ion transport"/>
    <property type="evidence" value="ECO:0007669"/>
    <property type="project" value="UniProtKB-KW"/>
</dbReference>
<protein>
    <submittedName>
        <fullName evidence="16">TonB-dependent receptor</fullName>
    </submittedName>
</protein>
<comment type="similarity">
    <text evidence="11 12">Belongs to the TonB-dependent receptor family.</text>
</comment>
<evidence type="ECO:0000256" key="7">
    <source>
        <dbReference type="ARBA" id="ARBA00023065"/>
    </source>
</evidence>
<keyword evidence="3 11" id="KW-1134">Transmembrane beta strand</keyword>
<feature type="signal peptide" evidence="13">
    <location>
        <begin position="1"/>
        <end position="33"/>
    </location>
</feature>
<accession>A0A501PD82</accession>
<evidence type="ECO:0000256" key="10">
    <source>
        <dbReference type="ARBA" id="ARBA00023237"/>
    </source>
</evidence>
<feature type="chain" id="PRO_5021256723" evidence="13">
    <location>
        <begin position="34"/>
        <end position="766"/>
    </location>
</feature>